<proteinExistence type="predicted"/>
<keyword evidence="3" id="KW-1185">Reference proteome</keyword>
<dbReference type="EnsemblMetazoa" id="ASIC014984-RA">
    <property type="protein sequence ID" value="ASIC014984-PA"/>
    <property type="gene ID" value="ASIC014984"/>
</dbReference>
<dbReference type="EMBL" id="ATLV01021869">
    <property type="status" value="NOT_ANNOTATED_CDS"/>
    <property type="molecule type" value="Genomic_DNA"/>
</dbReference>
<reference evidence="2" key="2">
    <citation type="submission" date="2020-05" db="UniProtKB">
        <authorList>
            <consortium name="EnsemblMetazoa"/>
        </authorList>
    </citation>
    <scope>IDENTIFICATION</scope>
</reference>
<organism evidence="1">
    <name type="scientific">Anopheles sinensis</name>
    <name type="common">Mosquito</name>
    <dbReference type="NCBI Taxonomy" id="74873"/>
    <lineage>
        <taxon>Eukaryota</taxon>
        <taxon>Metazoa</taxon>
        <taxon>Ecdysozoa</taxon>
        <taxon>Arthropoda</taxon>
        <taxon>Hexapoda</taxon>
        <taxon>Insecta</taxon>
        <taxon>Pterygota</taxon>
        <taxon>Neoptera</taxon>
        <taxon>Endopterygota</taxon>
        <taxon>Diptera</taxon>
        <taxon>Nematocera</taxon>
        <taxon>Culicoidea</taxon>
        <taxon>Culicidae</taxon>
        <taxon>Anophelinae</taxon>
        <taxon>Anopheles</taxon>
    </lineage>
</organism>
<dbReference type="EMBL" id="KE525324">
    <property type="protein sequence ID" value="KFB46969.1"/>
    <property type="molecule type" value="Genomic_DNA"/>
</dbReference>
<dbReference type="VEuPathDB" id="VectorBase:ASIC014984"/>
<gene>
    <name evidence="1" type="ORF">ZHAS_00014984</name>
</gene>
<evidence type="ECO:0000313" key="2">
    <source>
        <dbReference type="EnsemblMetazoa" id="ASIC014984-PA"/>
    </source>
</evidence>
<dbReference type="Proteomes" id="UP000030765">
    <property type="component" value="Unassembled WGS sequence"/>
</dbReference>
<reference evidence="1 3" key="1">
    <citation type="journal article" date="2014" name="BMC Genomics">
        <title>Genome sequence of Anopheles sinensis provides insight into genetics basis of mosquito competence for malaria parasites.</title>
        <authorList>
            <person name="Zhou D."/>
            <person name="Zhang D."/>
            <person name="Ding G."/>
            <person name="Shi L."/>
            <person name="Hou Q."/>
            <person name="Ye Y."/>
            <person name="Xu Y."/>
            <person name="Zhou H."/>
            <person name="Xiong C."/>
            <person name="Li S."/>
            <person name="Yu J."/>
            <person name="Hong S."/>
            <person name="Yu X."/>
            <person name="Zou P."/>
            <person name="Chen C."/>
            <person name="Chang X."/>
            <person name="Wang W."/>
            <person name="Lv Y."/>
            <person name="Sun Y."/>
            <person name="Ma L."/>
            <person name="Shen B."/>
            <person name="Zhu C."/>
        </authorList>
    </citation>
    <scope>NUCLEOTIDE SEQUENCE [LARGE SCALE GENOMIC DNA]</scope>
</reference>
<sequence length="82" mass="9471">MEKGPILGSFPKRDMNEGPKWSVHLRRDQCLRNIRRHTSLLLGGPPTKTRKGIVQQSFEYFAANSQINQMETVASWKSDYHV</sequence>
<evidence type="ECO:0000313" key="1">
    <source>
        <dbReference type="EMBL" id="KFB46969.1"/>
    </source>
</evidence>
<evidence type="ECO:0000313" key="3">
    <source>
        <dbReference type="Proteomes" id="UP000030765"/>
    </source>
</evidence>
<protein>
    <submittedName>
        <fullName evidence="1 2">Uncharacterized protein</fullName>
    </submittedName>
</protein>
<name>A0A084W9S5_ANOSI</name>
<dbReference type="AlphaFoldDB" id="A0A084W9S5"/>
<accession>A0A084W9S5</accession>